<dbReference type="AlphaFoldDB" id="A0A9N8DE97"/>
<name>A0A9N8DE97_9STRA</name>
<evidence type="ECO:0000256" key="1">
    <source>
        <dbReference type="SAM" id="MobiDB-lite"/>
    </source>
</evidence>
<dbReference type="EMBL" id="CAICTM010000081">
    <property type="protein sequence ID" value="CAB9500376.1"/>
    <property type="molecule type" value="Genomic_DNA"/>
</dbReference>
<dbReference type="Proteomes" id="UP001153069">
    <property type="component" value="Unassembled WGS sequence"/>
</dbReference>
<organism evidence="3 4">
    <name type="scientific">Seminavis robusta</name>
    <dbReference type="NCBI Taxonomy" id="568900"/>
    <lineage>
        <taxon>Eukaryota</taxon>
        <taxon>Sar</taxon>
        <taxon>Stramenopiles</taxon>
        <taxon>Ochrophyta</taxon>
        <taxon>Bacillariophyta</taxon>
        <taxon>Bacillariophyceae</taxon>
        <taxon>Bacillariophycidae</taxon>
        <taxon>Naviculales</taxon>
        <taxon>Naviculaceae</taxon>
        <taxon>Seminavis</taxon>
    </lineage>
</organism>
<keyword evidence="2" id="KW-0472">Membrane</keyword>
<evidence type="ECO:0000313" key="4">
    <source>
        <dbReference type="Proteomes" id="UP001153069"/>
    </source>
</evidence>
<keyword evidence="2" id="KW-0812">Transmembrane</keyword>
<feature type="transmembrane region" description="Helical" evidence="2">
    <location>
        <begin position="229"/>
        <end position="248"/>
    </location>
</feature>
<feature type="transmembrane region" description="Helical" evidence="2">
    <location>
        <begin position="158"/>
        <end position="181"/>
    </location>
</feature>
<keyword evidence="2" id="KW-1133">Transmembrane helix</keyword>
<protein>
    <submittedName>
        <fullName evidence="3">Uncharacterized protein</fullName>
    </submittedName>
</protein>
<feature type="region of interest" description="Disordered" evidence="1">
    <location>
        <begin position="259"/>
        <end position="280"/>
    </location>
</feature>
<proteinExistence type="predicted"/>
<evidence type="ECO:0000313" key="3">
    <source>
        <dbReference type="EMBL" id="CAB9500376.1"/>
    </source>
</evidence>
<gene>
    <name evidence="3" type="ORF">SEMRO_82_G044010.1</name>
</gene>
<accession>A0A9N8DE97</accession>
<feature type="transmembrane region" description="Helical" evidence="2">
    <location>
        <begin position="193"/>
        <end position="217"/>
    </location>
</feature>
<keyword evidence="4" id="KW-1185">Reference proteome</keyword>
<feature type="transmembrane region" description="Helical" evidence="2">
    <location>
        <begin position="61"/>
        <end position="87"/>
    </location>
</feature>
<feature type="transmembrane region" description="Helical" evidence="2">
    <location>
        <begin position="6"/>
        <end position="25"/>
    </location>
</feature>
<comment type="caution">
    <text evidence="3">The sequence shown here is derived from an EMBL/GenBank/DDBJ whole genome shotgun (WGS) entry which is preliminary data.</text>
</comment>
<feature type="transmembrane region" description="Helical" evidence="2">
    <location>
        <begin position="93"/>
        <end position="113"/>
    </location>
</feature>
<evidence type="ECO:0000256" key="2">
    <source>
        <dbReference type="SAM" id="Phobius"/>
    </source>
</evidence>
<sequence length="280" mass="31880">MFDFNCLLAALFIFLGNLLISIYYLKEKKREHWDQYAYLQMDPDFLLKDWEWRRQNRQLDVAAKMITAASWVILTAPVMHLCIVQSMGGDRKLGLHVACVCFALGGAIMEVTAQLMHMGAFNAADWVSIEFTLENWHTKGDKVGWQSLEVSWRNASALILWVDAVEYLALSFMFLCIFWSVNTMGNLPNSIGMAMGGFAFFIGILSMADFVAYVASFKFWATASLIGRIFFVMNRVILIPLFFVFLSWKLPPATRAHLQDEQSKRSGVSMPATGDERHID</sequence>
<reference evidence="3" key="1">
    <citation type="submission" date="2020-06" db="EMBL/GenBank/DDBJ databases">
        <authorList>
            <consortium name="Plant Systems Biology data submission"/>
        </authorList>
    </citation>
    <scope>NUCLEOTIDE SEQUENCE</scope>
    <source>
        <strain evidence="3">D6</strain>
    </source>
</reference>